<organism evidence="1 2">
    <name type="scientific">Vagococcus entomophilus</name>
    <dbReference type="NCBI Taxonomy" id="1160095"/>
    <lineage>
        <taxon>Bacteria</taxon>
        <taxon>Bacillati</taxon>
        <taxon>Bacillota</taxon>
        <taxon>Bacilli</taxon>
        <taxon>Lactobacillales</taxon>
        <taxon>Enterococcaceae</taxon>
        <taxon>Vagococcus</taxon>
    </lineage>
</organism>
<accession>A0A430AHD5</accession>
<reference evidence="1 2" key="1">
    <citation type="submission" date="2017-05" db="EMBL/GenBank/DDBJ databases">
        <title>Vagococcus spp. assemblies.</title>
        <authorList>
            <person name="Gulvik C.A."/>
        </authorList>
    </citation>
    <scope>NUCLEOTIDE SEQUENCE [LARGE SCALE GENOMIC DNA]</scope>
    <source>
        <strain evidence="1 2">DSM 24756</strain>
    </source>
</reference>
<evidence type="ECO:0000313" key="2">
    <source>
        <dbReference type="Proteomes" id="UP000288669"/>
    </source>
</evidence>
<evidence type="ECO:0000313" key="1">
    <source>
        <dbReference type="EMBL" id="RSU07283.1"/>
    </source>
</evidence>
<protein>
    <submittedName>
        <fullName evidence="1">Uncharacterized protein</fullName>
    </submittedName>
</protein>
<dbReference type="EMBL" id="NGJZ01000002">
    <property type="protein sequence ID" value="RSU07283.1"/>
    <property type="molecule type" value="Genomic_DNA"/>
</dbReference>
<comment type="caution">
    <text evidence="1">The sequence shown here is derived from an EMBL/GenBank/DDBJ whole genome shotgun (WGS) entry which is preliminary data.</text>
</comment>
<proteinExistence type="predicted"/>
<name>A0A430AHD5_9ENTE</name>
<dbReference type="OrthoDB" id="2301559at2"/>
<keyword evidence="2" id="KW-1185">Reference proteome</keyword>
<sequence length="74" mass="8241">MENKNIDLGDLVADATYLECAIDGLNSFVYHNFVAEDMKDIKVESISALSGLLVSIQLLVKKHVKELAEYEVNL</sequence>
<dbReference type="Proteomes" id="UP000288669">
    <property type="component" value="Unassembled WGS sequence"/>
</dbReference>
<dbReference type="AlphaFoldDB" id="A0A430AHD5"/>
<dbReference type="RefSeq" id="WP_126825159.1">
    <property type="nucleotide sequence ID" value="NZ_JBHLWU010000002.1"/>
</dbReference>
<gene>
    <name evidence="1" type="ORF">CBF30_08505</name>
</gene>